<keyword evidence="2" id="KW-1185">Reference proteome</keyword>
<comment type="caution">
    <text evidence="1">The sequence shown here is derived from an EMBL/GenBank/DDBJ whole genome shotgun (WGS) entry which is preliminary data.</text>
</comment>
<organism evidence="1 2">
    <name type="scientific">Rhodopila globiformis</name>
    <name type="common">Rhodopseudomonas globiformis</name>
    <dbReference type="NCBI Taxonomy" id="1071"/>
    <lineage>
        <taxon>Bacteria</taxon>
        <taxon>Pseudomonadati</taxon>
        <taxon>Pseudomonadota</taxon>
        <taxon>Alphaproteobacteria</taxon>
        <taxon>Acetobacterales</taxon>
        <taxon>Acetobacteraceae</taxon>
        <taxon>Rhodopila</taxon>
    </lineage>
</organism>
<dbReference type="EMBL" id="NHRY01000223">
    <property type="protein sequence ID" value="PPQ29664.1"/>
    <property type="molecule type" value="Genomic_DNA"/>
</dbReference>
<dbReference type="AlphaFoldDB" id="A0A2S6N4X7"/>
<evidence type="ECO:0000313" key="1">
    <source>
        <dbReference type="EMBL" id="PPQ29664.1"/>
    </source>
</evidence>
<dbReference type="SUPFAM" id="SSF47336">
    <property type="entry name" value="ACP-like"/>
    <property type="match status" value="1"/>
</dbReference>
<dbReference type="OrthoDB" id="123083at2"/>
<gene>
    <name evidence="1" type="ORF">CCS01_20950</name>
</gene>
<dbReference type="InterPro" id="IPR036736">
    <property type="entry name" value="ACP-like_sf"/>
</dbReference>
<evidence type="ECO:0000313" key="2">
    <source>
        <dbReference type="Proteomes" id="UP000239724"/>
    </source>
</evidence>
<reference evidence="1 2" key="1">
    <citation type="journal article" date="2018" name="Arch. Microbiol.">
        <title>New insights into the metabolic potential of the phototrophic purple bacterium Rhodopila globiformis DSM 161(T) from its draft genome sequence and evidence for a vanadium-dependent nitrogenase.</title>
        <authorList>
            <person name="Imhoff J.F."/>
            <person name="Rahn T."/>
            <person name="Kunzel S."/>
            <person name="Neulinger S.C."/>
        </authorList>
    </citation>
    <scope>NUCLEOTIDE SEQUENCE [LARGE SCALE GENOMIC DNA]</scope>
    <source>
        <strain evidence="1 2">DSM 161</strain>
    </source>
</reference>
<sequence>MSVRPIILENIVRIAQQQKKPLAPLTDELPLLESGLDSLCIAILVASLDDSLGVDPFDRDGDVAFPVTIGDLIGLYEHATA</sequence>
<name>A0A2S6N4X7_RHOGL</name>
<protein>
    <submittedName>
        <fullName evidence="1">Acyl carrier protein</fullName>
    </submittedName>
</protein>
<dbReference type="RefSeq" id="WP_104520768.1">
    <property type="nucleotide sequence ID" value="NZ_NHRY01000223.1"/>
</dbReference>
<accession>A0A2S6N4X7</accession>
<proteinExistence type="predicted"/>
<dbReference type="Proteomes" id="UP000239724">
    <property type="component" value="Unassembled WGS sequence"/>
</dbReference>